<dbReference type="GO" id="GO:0004016">
    <property type="term" value="F:adenylate cyclase activity"/>
    <property type="evidence" value="ECO:0007669"/>
    <property type="project" value="TreeGrafter"/>
</dbReference>
<dbReference type="PANTHER" id="PTHR11920">
    <property type="entry name" value="GUANYLYL CYCLASE"/>
    <property type="match status" value="1"/>
</dbReference>
<keyword evidence="5 8" id="KW-0472">Membrane</keyword>
<proteinExistence type="predicted"/>
<dbReference type="GO" id="GO:0035556">
    <property type="term" value="P:intracellular signal transduction"/>
    <property type="evidence" value="ECO:0007669"/>
    <property type="project" value="InterPro"/>
</dbReference>
<evidence type="ECO:0000256" key="4">
    <source>
        <dbReference type="ARBA" id="ARBA00022989"/>
    </source>
</evidence>
<dbReference type="EMBL" id="CAICTM010000536">
    <property type="protein sequence ID" value="CAB9512443.1"/>
    <property type="molecule type" value="Genomic_DNA"/>
</dbReference>
<evidence type="ECO:0000313" key="11">
    <source>
        <dbReference type="Proteomes" id="UP001153069"/>
    </source>
</evidence>
<evidence type="ECO:0000256" key="1">
    <source>
        <dbReference type="ARBA" id="ARBA00004370"/>
    </source>
</evidence>
<dbReference type="SUPFAM" id="SSF55073">
    <property type="entry name" value="Nucleotide cyclase"/>
    <property type="match status" value="1"/>
</dbReference>
<dbReference type="OrthoDB" id="10261550at2759"/>
<comment type="subcellular location">
    <subcellularLocation>
        <location evidence="1">Membrane</location>
    </subcellularLocation>
</comment>
<feature type="domain" description="Guanylate cyclase" evidence="9">
    <location>
        <begin position="534"/>
        <end position="669"/>
    </location>
</feature>
<feature type="transmembrane region" description="Helical" evidence="8">
    <location>
        <begin position="47"/>
        <end position="71"/>
    </location>
</feature>
<keyword evidence="3" id="KW-0547">Nucleotide-binding</keyword>
<dbReference type="GO" id="GO:0007168">
    <property type="term" value="P:receptor guanylyl cyclase signaling pathway"/>
    <property type="evidence" value="ECO:0007669"/>
    <property type="project" value="TreeGrafter"/>
</dbReference>
<dbReference type="PROSITE" id="PS50125">
    <property type="entry name" value="GUANYLATE_CYCLASE_2"/>
    <property type="match status" value="1"/>
</dbReference>
<dbReference type="InterPro" id="IPR001054">
    <property type="entry name" value="A/G_cyclase"/>
</dbReference>
<evidence type="ECO:0000256" key="2">
    <source>
        <dbReference type="ARBA" id="ARBA00022692"/>
    </source>
</evidence>
<organism evidence="10 11">
    <name type="scientific">Seminavis robusta</name>
    <dbReference type="NCBI Taxonomy" id="568900"/>
    <lineage>
        <taxon>Eukaryota</taxon>
        <taxon>Sar</taxon>
        <taxon>Stramenopiles</taxon>
        <taxon>Ochrophyta</taxon>
        <taxon>Bacillariophyta</taxon>
        <taxon>Bacillariophyceae</taxon>
        <taxon>Bacillariophycidae</taxon>
        <taxon>Naviculales</taxon>
        <taxon>Naviculaceae</taxon>
        <taxon>Seminavis</taxon>
    </lineage>
</organism>
<name>A0A9N8HJ62_9STRA</name>
<keyword evidence="4 8" id="KW-1133">Transmembrane helix</keyword>
<dbReference type="AlphaFoldDB" id="A0A9N8HJ62"/>
<evidence type="ECO:0000256" key="6">
    <source>
        <dbReference type="ARBA" id="ARBA00023239"/>
    </source>
</evidence>
<feature type="region of interest" description="Disordered" evidence="7">
    <location>
        <begin position="1"/>
        <end position="25"/>
    </location>
</feature>
<comment type="caution">
    <text evidence="10">The sequence shown here is derived from an EMBL/GenBank/DDBJ whole genome shotgun (WGS) entry which is preliminary data.</text>
</comment>
<dbReference type="Gene3D" id="3.30.70.1230">
    <property type="entry name" value="Nucleotide cyclase"/>
    <property type="match status" value="1"/>
</dbReference>
<evidence type="ECO:0000259" key="9">
    <source>
        <dbReference type="PROSITE" id="PS50125"/>
    </source>
</evidence>
<dbReference type="Pfam" id="PF00211">
    <property type="entry name" value="Guanylate_cyc"/>
    <property type="match status" value="1"/>
</dbReference>
<dbReference type="InterPro" id="IPR050401">
    <property type="entry name" value="Cyclic_nucleotide_synthase"/>
</dbReference>
<keyword evidence="11" id="KW-1185">Reference proteome</keyword>
<sequence length="754" mass="84651">MDDPHYQDHSVADWDSTTHHSHQLQNTDQQLQKGEEKIGAKEDKAVFGIRLVVVLVLLLSTLAMALIVYFYTRNAEEQEFDQQFQDDSTKVFESIGSNIDLTLGAVDNFALGLVSYARLSNSTYPFVTLPDFAVRTAKLRAITKAMEIGTHPVVTAKNRLEWEEYSGKHAAEWIDESIRVQSQDPTYHGYPVANWTGLPVIHTLNGPMEYNTNTELHIPKWTTSPIVPQPWSQYNYDVYNDINLHGACNAVLEKRTVVIAKSLNLPDLNNPVEVAIAEATAAWTKAFIGDTEDPTEPLSGYYYPVLEGASDNVVLNHKQENVLGIVIVAVWWRDLIRDILPSGSDGVIVVFQNCEQTFTYRVDGPKTTFLGRGDLHEPKYDSYGQWSSFKDLHTFSEGSTRSYSGAPFDEDFCPYSVGVYPSSDMEDNHITNNPVIYSVVAISIFLFTSVVFLCYDKLVERRQRIVMQRALASGAIVSSLFPEKVKQQLYQEQEQEKQKQQNANNFTVQPERDMALNGDIKKTKPIADLFEETTIFFADLAGFTAWSSKRTPVEVFELLEALYGAFDEIARRRCVFKVETIGDCYVAVTGIPEPQKNHAVIMARFARDCMKEMKQLVRGELSDVLGEDTKDLEMRVGLHSGSATAGVLRGDKGRFQLFGDTVNTASRMESNGVKGRIHVSQSTADSLRARGKEHWLEERQDRIVAKGKGVMQTYFVNVTESSAKSIRSGAVSVQSNCSYRDEDEDEPVSEGFSV</sequence>
<dbReference type="InterPro" id="IPR029787">
    <property type="entry name" value="Nucleotide_cyclase"/>
</dbReference>
<dbReference type="PANTHER" id="PTHR11920:SF335">
    <property type="entry name" value="GUANYLATE CYCLASE"/>
    <property type="match status" value="1"/>
</dbReference>
<evidence type="ECO:0000256" key="5">
    <source>
        <dbReference type="ARBA" id="ARBA00023136"/>
    </source>
</evidence>
<evidence type="ECO:0000256" key="8">
    <source>
        <dbReference type="SAM" id="Phobius"/>
    </source>
</evidence>
<dbReference type="Proteomes" id="UP001153069">
    <property type="component" value="Unassembled WGS sequence"/>
</dbReference>
<keyword evidence="2 8" id="KW-0812">Transmembrane</keyword>
<evidence type="ECO:0000256" key="3">
    <source>
        <dbReference type="ARBA" id="ARBA00022741"/>
    </source>
</evidence>
<dbReference type="SMART" id="SM00044">
    <property type="entry name" value="CYCc"/>
    <property type="match status" value="1"/>
</dbReference>
<keyword evidence="6" id="KW-0456">Lyase</keyword>
<keyword evidence="10" id="KW-0675">Receptor</keyword>
<dbReference type="CDD" id="cd07302">
    <property type="entry name" value="CHD"/>
    <property type="match status" value="1"/>
</dbReference>
<evidence type="ECO:0000313" key="10">
    <source>
        <dbReference type="EMBL" id="CAB9512443.1"/>
    </source>
</evidence>
<feature type="transmembrane region" description="Helical" evidence="8">
    <location>
        <begin position="435"/>
        <end position="455"/>
    </location>
</feature>
<protein>
    <submittedName>
        <fullName evidence="10">Receptor-type guanylate cyclase gcy</fullName>
    </submittedName>
</protein>
<dbReference type="GO" id="GO:0005886">
    <property type="term" value="C:plasma membrane"/>
    <property type="evidence" value="ECO:0007669"/>
    <property type="project" value="TreeGrafter"/>
</dbReference>
<dbReference type="GO" id="GO:0004383">
    <property type="term" value="F:guanylate cyclase activity"/>
    <property type="evidence" value="ECO:0007669"/>
    <property type="project" value="TreeGrafter"/>
</dbReference>
<dbReference type="GO" id="GO:0000166">
    <property type="term" value="F:nucleotide binding"/>
    <property type="evidence" value="ECO:0007669"/>
    <property type="project" value="UniProtKB-KW"/>
</dbReference>
<dbReference type="GO" id="GO:0001653">
    <property type="term" value="F:peptide receptor activity"/>
    <property type="evidence" value="ECO:0007669"/>
    <property type="project" value="TreeGrafter"/>
</dbReference>
<reference evidence="10" key="1">
    <citation type="submission" date="2020-06" db="EMBL/GenBank/DDBJ databases">
        <authorList>
            <consortium name="Plant Systems Biology data submission"/>
        </authorList>
    </citation>
    <scope>NUCLEOTIDE SEQUENCE</scope>
    <source>
        <strain evidence="10">D6</strain>
    </source>
</reference>
<accession>A0A9N8HJ62</accession>
<feature type="compositionally biased region" description="Basic and acidic residues" evidence="7">
    <location>
        <begin position="1"/>
        <end position="18"/>
    </location>
</feature>
<evidence type="ECO:0000256" key="7">
    <source>
        <dbReference type="SAM" id="MobiDB-lite"/>
    </source>
</evidence>
<gene>
    <name evidence="10" type="ORF">SEMRO_537_G162260.1</name>
</gene>